<evidence type="ECO:0000256" key="5">
    <source>
        <dbReference type="ARBA" id="ARBA00023239"/>
    </source>
</evidence>
<dbReference type="PROSITE" id="PS00156">
    <property type="entry name" value="OMPDECASE"/>
    <property type="match status" value="1"/>
</dbReference>
<evidence type="ECO:0000313" key="10">
    <source>
        <dbReference type="Proteomes" id="UP000658131"/>
    </source>
</evidence>
<feature type="domain" description="Orotidine 5'-phosphate decarboxylase" evidence="8">
    <location>
        <begin position="18"/>
        <end position="277"/>
    </location>
</feature>
<evidence type="ECO:0000259" key="8">
    <source>
        <dbReference type="SMART" id="SM00934"/>
    </source>
</evidence>
<dbReference type="Proteomes" id="UP000658131">
    <property type="component" value="Unassembled WGS sequence"/>
</dbReference>
<dbReference type="SMART" id="SM00934">
    <property type="entry name" value="OMPdecase"/>
    <property type="match status" value="1"/>
</dbReference>
<dbReference type="CDD" id="cd04725">
    <property type="entry name" value="OMP_decarboxylase_like"/>
    <property type="match status" value="1"/>
</dbReference>
<evidence type="ECO:0000256" key="3">
    <source>
        <dbReference type="ARBA" id="ARBA00022793"/>
    </source>
</evidence>
<comment type="caution">
    <text evidence="9">The sequence shown here is derived from an EMBL/GenBank/DDBJ whole genome shotgun (WGS) entry which is preliminary data.</text>
</comment>
<gene>
    <name evidence="7 9" type="primary">pyrF</name>
    <name evidence="9" type="ORF">H8717_00255</name>
</gene>
<keyword evidence="5 7" id="KW-0456">Lyase</keyword>
<comment type="pathway">
    <text evidence="1 7">Pyrimidine metabolism; UMP biosynthesis via de novo pathway; UMP from orotate: step 2/2.</text>
</comment>
<dbReference type="PANTHER" id="PTHR43375">
    <property type="entry name" value="OROTIDINE 5'-PHOSPHATE DECARBOXYLASE"/>
    <property type="match status" value="1"/>
</dbReference>
<dbReference type="HAMAP" id="MF_01215">
    <property type="entry name" value="OMPdecase_type2"/>
    <property type="match status" value="1"/>
</dbReference>
<organism evidence="9 10">
    <name type="scientific">Yanshouia hominis</name>
    <dbReference type="NCBI Taxonomy" id="2763673"/>
    <lineage>
        <taxon>Bacteria</taxon>
        <taxon>Bacillati</taxon>
        <taxon>Bacillota</taxon>
        <taxon>Clostridia</taxon>
        <taxon>Eubacteriales</taxon>
        <taxon>Oscillospiraceae</taxon>
        <taxon>Yanshouia</taxon>
    </lineage>
</organism>
<name>A0ABR7NEU5_9FIRM</name>
<dbReference type="SUPFAM" id="SSF51366">
    <property type="entry name" value="Ribulose-phoshate binding barrel"/>
    <property type="match status" value="1"/>
</dbReference>
<keyword evidence="4 7" id="KW-0665">Pyrimidine biosynthesis</keyword>
<evidence type="ECO:0000256" key="1">
    <source>
        <dbReference type="ARBA" id="ARBA00004861"/>
    </source>
</evidence>
<keyword evidence="10" id="KW-1185">Reference proteome</keyword>
<comment type="similarity">
    <text evidence="2 7">Belongs to the OMP decarboxylase family. Type 2 subfamily.</text>
</comment>
<dbReference type="NCBIfam" id="TIGR02127">
    <property type="entry name" value="pyrF_sub2"/>
    <property type="match status" value="1"/>
</dbReference>
<evidence type="ECO:0000313" key="9">
    <source>
        <dbReference type="EMBL" id="MBC8574844.1"/>
    </source>
</evidence>
<evidence type="ECO:0000256" key="6">
    <source>
        <dbReference type="ARBA" id="ARBA00049157"/>
    </source>
</evidence>
<dbReference type="Pfam" id="PF00215">
    <property type="entry name" value="OMPdecase"/>
    <property type="match status" value="1"/>
</dbReference>
<dbReference type="InterPro" id="IPR001754">
    <property type="entry name" value="OMPdeCOase_dom"/>
</dbReference>
<proteinExistence type="inferred from homology"/>
<accession>A0ABR7NEU5</accession>
<dbReference type="EMBL" id="JACRTB010000001">
    <property type="protein sequence ID" value="MBC8574844.1"/>
    <property type="molecule type" value="Genomic_DNA"/>
</dbReference>
<evidence type="ECO:0000256" key="7">
    <source>
        <dbReference type="HAMAP-Rule" id="MF_01215"/>
    </source>
</evidence>
<dbReference type="PANTHER" id="PTHR43375:SF1">
    <property type="entry name" value="OROTIDINE 5'-PHOSPHATE DECARBOXYLASE"/>
    <property type="match status" value="1"/>
</dbReference>
<dbReference type="InterPro" id="IPR011060">
    <property type="entry name" value="RibuloseP-bd_barrel"/>
</dbReference>
<dbReference type="EC" id="4.1.1.23" evidence="7"/>
<feature type="active site" description="Proton donor" evidence="7">
    <location>
        <position position="103"/>
    </location>
</feature>
<sequence>MQNAADRLASAIAAVGNPTAMGLDTQRGHLPAEFAPRDESAQEICACILRYNRALLEGMHDLVRVVKVQVAYYEMYGLPGITAFSETLRLARELGYIAIADCKRNDIGATAGAYAKAYLSPEGGFSCDFVTVNPYLGADGIKPFAELAGEYGRGLYVLVKTSNPSGVELQDQPLADGRKVYELMADLVSHWGGGLIGSCGYSAVGAVVGATWPAESTALRARMPHTPFLVPGYGAQGAAGKDLAGCFDPNGGGAVVNASRSLLCAHQKRPELGWLEATRAEAVRMREDITAGFRKGADE</sequence>
<evidence type="ECO:0000256" key="2">
    <source>
        <dbReference type="ARBA" id="ARBA00008847"/>
    </source>
</evidence>
<dbReference type="InterPro" id="IPR013785">
    <property type="entry name" value="Aldolase_TIM"/>
</dbReference>
<dbReference type="InterPro" id="IPR018089">
    <property type="entry name" value="OMPdecase_AS"/>
</dbReference>
<protein>
    <recommendedName>
        <fullName evidence="7">Orotidine 5'-phosphate decarboxylase</fullName>
        <ecNumber evidence="7">4.1.1.23</ecNumber>
    </recommendedName>
    <alternativeName>
        <fullName evidence="7">OMP decarboxylase</fullName>
        <shortName evidence="7">OMPDCase</shortName>
        <shortName evidence="7">OMPdecase</shortName>
    </alternativeName>
</protein>
<reference evidence="9 10" key="1">
    <citation type="submission" date="2020-08" db="EMBL/GenBank/DDBJ databases">
        <title>Genome public.</title>
        <authorList>
            <person name="Liu C."/>
            <person name="Sun Q."/>
        </authorList>
    </citation>
    <scope>NUCLEOTIDE SEQUENCE [LARGE SCALE GENOMIC DNA]</scope>
    <source>
        <strain evidence="9 10">BX1</strain>
    </source>
</reference>
<dbReference type="RefSeq" id="WP_262398540.1">
    <property type="nucleotide sequence ID" value="NZ_JACRTB010000001.1"/>
</dbReference>
<comment type="catalytic activity">
    <reaction evidence="6 7">
        <text>orotidine 5'-phosphate + H(+) = UMP + CO2</text>
        <dbReference type="Rhea" id="RHEA:11596"/>
        <dbReference type="ChEBI" id="CHEBI:15378"/>
        <dbReference type="ChEBI" id="CHEBI:16526"/>
        <dbReference type="ChEBI" id="CHEBI:57538"/>
        <dbReference type="ChEBI" id="CHEBI:57865"/>
        <dbReference type="EC" id="4.1.1.23"/>
    </reaction>
</comment>
<dbReference type="Gene3D" id="3.20.20.70">
    <property type="entry name" value="Aldolase class I"/>
    <property type="match status" value="1"/>
</dbReference>
<dbReference type="GO" id="GO:0004590">
    <property type="term" value="F:orotidine-5'-phosphate decarboxylase activity"/>
    <property type="evidence" value="ECO:0007669"/>
    <property type="project" value="UniProtKB-EC"/>
</dbReference>
<evidence type="ECO:0000256" key="4">
    <source>
        <dbReference type="ARBA" id="ARBA00022975"/>
    </source>
</evidence>
<keyword evidence="3 7" id="KW-0210">Decarboxylase</keyword>
<dbReference type="InterPro" id="IPR011995">
    <property type="entry name" value="OMPdecase_type-2"/>
</dbReference>